<evidence type="ECO:0000256" key="1">
    <source>
        <dbReference type="SAM" id="Phobius"/>
    </source>
</evidence>
<organism evidence="2 3">
    <name type="scientific">Thermophilibacter immobilis</name>
    <dbReference type="NCBI Taxonomy" id="2779519"/>
    <lineage>
        <taxon>Bacteria</taxon>
        <taxon>Bacillati</taxon>
        <taxon>Actinomycetota</taxon>
        <taxon>Coriobacteriia</taxon>
        <taxon>Coriobacteriales</taxon>
        <taxon>Atopobiaceae</taxon>
        <taxon>Thermophilibacter</taxon>
    </lineage>
</organism>
<proteinExistence type="predicted"/>
<dbReference type="InterPro" id="IPR019277">
    <property type="entry name" value="DUF2304"/>
</dbReference>
<dbReference type="RefSeq" id="WP_194372638.1">
    <property type="nucleotide sequence ID" value="NZ_CP063767.1"/>
</dbReference>
<dbReference type="AlphaFoldDB" id="A0A7S7MBH5"/>
<dbReference type="KEGG" id="tio:INP52_04085"/>
<keyword evidence="1" id="KW-0472">Membrane</keyword>
<keyword evidence="3" id="KW-1185">Reference proteome</keyword>
<reference evidence="2 3" key="1">
    <citation type="submission" date="2020-10" db="EMBL/GenBank/DDBJ databases">
        <title>Olsenella immobilis sp.nov., isolated from the mud in a fermentation cellar used for the production of Chinese strong-flavoured liquor.</title>
        <authorList>
            <person name="Lu L."/>
        </authorList>
    </citation>
    <scope>NUCLEOTIDE SEQUENCE [LARGE SCALE GENOMIC DNA]</scope>
    <source>
        <strain evidence="2 3">LZLJ-2</strain>
    </source>
</reference>
<sequence length="120" mass="13393">MTGLLRVSLFVFSVLVLVVVIRRIRKAGLEIVDSIFWLGLSLALLLVAVFPGIAYAASDLLGFGSPSNFIFFCGIIVLLVRTLTQDQKITTLKKKLTTLTQTEALREADERGGRENRRRR</sequence>
<dbReference type="Proteomes" id="UP000593735">
    <property type="component" value="Chromosome"/>
</dbReference>
<feature type="transmembrane region" description="Helical" evidence="1">
    <location>
        <begin position="6"/>
        <end position="24"/>
    </location>
</feature>
<dbReference type="Pfam" id="PF10066">
    <property type="entry name" value="DUF2304"/>
    <property type="match status" value="1"/>
</dbReference>
<keyword evidence="1" id="KW-1133">Transmembrane helix</keyword>
<evidence type="ECO:0000313" key="2">
    <source>
        <dbReference type="EMBL" id="QOY61373.1"/>
    </source>
</evidence>
<keyword evidence="1" id="KW-0812">Transmembrane</keyword>
<protein>
    <submittedName>
        <fullName evidence="2">DUF2304 domain-containing protein</fullName>
    </submittedName>
</protein>
<name>A0A7S7MBH5_9ACTN</name>
<feature type="transmembrane region" description="Helical" evidence="1">
    <location>
        <begin position="36"/>
        <end position="57"/>
    </location>
</feature>
<evidence type="ECO:0000313" key="3">
    <source>
        <dbReference type="Proteomes" id="UP000593735"/>
    </source>
</evidence>
<feature type="transmembrane region" description="Helical" evidence="1">
    <location>
        <begin position="63"/>
        <end position="84"/>
    </location>
</feature>
<dbReference type="EMBL" id="CP063767">
    <property type="protein sequence ID" value="QOY61373.1"/>
    <property type="molecule type" value="Genomic_DNA"/>
</dbReference>
<gene>
    <name evidence="2" type="ORF">INP52_04085</name>
</gene>
<accession>A0A7S7MBH5</accession>